<evidence type="ECO:0000256" key="2">
    <source>
        <dbReference type="ARBA" id="ARBA00022695"/>
    </source>
</evidence>
<keyword evidence="6" id="KW-0695">RNA-directed DNA polymerase</keyword>
<keyword evidence="4" id="KW-0255">Endonuclease</keyword>
<organism evidence="8">
    <name type="scientific">Trichuris suis</name>
    <name type="common">pig whipworm</name>
    <dbReference type="NCBI Taxonomy" id="68888"/>
    <lineage>
        <taxon>Eukaryota</taxon>
        <taxon>Metazoa</taxon>
        <taxon>Ecdysozoa</taxon>
        <taxon>Nematoda</taxon>
        <taxon>Enoplea</taxon>
        <taxon>Dorylaimia</taxon>
        <taxon>Trichinellida</taxon>
        <taxon>Trichuridae</taxon>
        <taxon>Trichuris</taxon>
    </lineage>
</organism>
<dbReference type="GO" id="GO:0016787">
    <property type="term" value="F:hydrolase activity"/>
    <property type="evidence" value="ECO:0007669"/>
    <property type="project" value="UniProtKB-KW"/>
</dbReference>
<evidence type="ECO:0000256" key="4">
    <source>
        <dbReference type="ARBA" id="ARBA00022759"/>
    </source>
</evidence>
<sequence length="215" mass="25131">MVRRWIPSAARLEGPVFTTSFLEQDRNFCGPQQPRKLLKCSKPPWSIVHCLHTQTRRTAGAVHRCIRHGRRCCFENQLENGEWRPLAFFSKKLQPSETTYSAYHKELLAIYLAVKRFRHHLEGRQVVIFTDHKPLTFAFNQRPDSCYPRRLRHLEFIAQFTTDIRHVTGSANTVADRLSRIDEIHVFDPNFIADAQATDDELKGIFQNKTIPLYI</sequence>
<dbReference type="PANTHER" id="PTHR37984:SF5">
    <property type="entry name" value="PROTEIN NYNRIN-LIKE"/>
    <property type="match status" value="1"/>
</dbReference>
<feature type="domain" description="Reverse transcriptase RNase H-like" evidence="7">
    <location>
        <begin position="71"/>
        <end position="160"/>
    </location>
</feature>
<evidence type="ECO:0000259" key="7">
    <source>
        <dbReference type="Pfam" id="PF17917"/>
    </source>
</evidence>
<dbReference type="SUPFAM" id="SSF56672">
    <property type="entry name" value="DNA/RNA polymerases"/>
    <property type="match status" value="1"/>
</dbReference>
<proteinExistence type="predicted"/>
<dbReference type="Pfam" id="PF17917">
    <property type="entry name" value="RT_RNaseH"/>
    <property type="match status" value="1"/>
</dbReference>
<keyword evidence="2" id="KW-0548">Nucleotidyltransferase</keyword>
<gene>
    <name evidence="8" type="ORF">M514_25588</name>
</gene>
<dbReference type="AlphaFoldDB" id="A0A085MYA2"/>
<evidence type="ECO:0000313" key="8">
    <source>
        <dbReference type="EMBL" id="KFD62198.1"/>
    </source>
</evidence>
<name>A0A085MYA2_9BILA</name>
<dbReference type="Proteomes" id="UP000030758">
    <property type="component" value="Unassembled WGS sequence"/>
</dbReference>
<evidence type="ECO:0000256" key="1">
    <source>
        <dbReference type="ARBA" id="ARBA00022679"/>
    </source>
</evidence>
<evidence type="ECO:0000256" key="3">
    <source>
        <dbReference type="ARBA" id="ARBA00022722"/>
    </source>
</evidence>
<keyword evidence="1" id="KW-0808">Transferase</keyword>
<dbReference type="PANTHER" id="PTHR37984">
    <property type="entry name" value="PROTEIN CBG26694"/>
    <property type="match status" value="1"/>
</dbReference>
<dbReference type="InterPro" id="IPR041373">
    <property type="entry name" value="RT_RNaseH"/>
</dbReference>
<dbReference type="EMBL" id="KL367600">
    <property type="protein sequence ID" value="KFD62198.1"/>
    <property type="molecule type" value="Genomic_DNA"/>
</dbReference>
<evidence type="ECO:0000256" key="5">
    <source>
        <dbReference type="ARBA" id="ARBA00022801"/>
    </source>
</evidence>
<dbReference type="Gene3D" id="3.10.20.370">
    <property type="match status" value="1"/>
</dbReference>
<accession>A0A085MYA2</accession>
<dbReference type="GO" id="GO:0004519">
    <property type="term" value="F:endonuclease activity"/>
    <property type="evidence" value="ECO:0007669"/>
    <property type="project" value="UniProtKB-KW"/>
</dbReference>
<keyword evidence="5" id="KW-0378">Hydrolase</keyword>
<evidence type="ECO:0000256" key="6">
    <source>
        <dbReference type="ARBA" id="ARBA00022918"/>
    </source>
</evidence>
<protein>
    <recommendedName>
        <fullName evidence="7">Reverse transcriptase RNase H-like domain-containing protein</fullName>
    </recommendedName>
</protein>
<keyword evidence="3" id="KW-0540">Nuclease</keyword>
<dbReference type="GO" id="GO:0003964">
    <property type="term" value="F:RNA-directed DNA polymerase activity"/>
    <property type="evidence" value="ECO:0007669"/>
    <property type="project" value="UniProtKB-KW"/>
</dbReference>
<reference evidence="8" key="1">
    <citation type="journal article" date="2014" name="Nat. Genet.">
        <title>Genome and transcriptome of the porcine whipworm Trichuris suis.</title>
        <authorList>
            <person name="Jex A.R."/>
            <person name="Nejsum P."/>
            <person name="Schwarz E.M."/>
            <person name="Hu L."/>
            <person name="Young N.D."/>
            <person name="Hall R.S."/>
            <person name="Korhonen P.K."/>
            <person name="Liao S."/>
            <person name="Thamsborg S."/>
            <person name="Xia J."/>
            <person name="Xu P."/>
            <person name="Wang S."/>
            <person name="Scheerlinck J.P."/>
            <person name="Hofmann A."/>
            <person name="Sternberg P.W."/>
            <person name="Wang J."/>
            <person name="Gasser R.B."/>
        </authorList>
    </citation>
    <scope>NUCLEOTIDE SEQUENCE [LARGE SCALE GENOMIC DNA]</scope>
    <source>
        <strain evidence="8">DCEP-RM93F</strain>
    </source>
</reference>
<dbReference type="InterPro" id="IPR050951">
    <property type="entry name" value="Retrovirus_Pol_polyprotein"/>
</dbReference>
<dbReference type="CDD" id="cd09274">
    <property type="entry name" value="RNase_HI_RT_Ty3"/>
    <property type="match status" value="1"/>
</dbReference>
<dbReference type="InterPro" id="IPR043502">
    <property type="entry name" value="DNA/RNA_pol_sf"/>
</dbReference>